<dbReference type="PANTHER" id="PTHR34213:SF2">
    <property type="entry name" value="NUCLEAR TRANSPORT FACTOR 2 (NTF2) FAMILY PROTEIN"/>
    <property type="match status" value="1"/>
</dbReference>
<feature type="compositionally biased region" description="Basic and acidic residues" evidence="1">
    <location>
        <begin position="14"/>
        <end position="36"/>
    </location>
</feature>
<evidence type="ECO:0000256" key="1">
    <source>
        <dbReference type="SAM" id="MobiDB-lite"/>
    </source>
</evidence>
<dbReference type="AlphaFoldDB" id="G3XQ29"/>
<dbReference type="OrthoDB" id="2400485at2759"/>
<evidence type="ECO:0000313" key="4">
    <source>
        <dbReference type="Proteomes" id="UP000009038"/>
    </source>
</evidence>
<comment type="caution">
    <text evidence="3">The sequence shown here is derived from an EMBL/GenBank/DDBJ whole genome shotgun (WGS) entry which is preliminary data.</text>
</comment>
<accession>G3XQ29</accession>
<organism evidence="3 4">
    <name type="scientific">Aspergillus niger (strain ATCC 1015 / CBS 113.46 / FGSC A1144 / LSHB Ac4 / NCTC 3858a / NRRL 328 / USDA 3528.7)</name>
    <dbReference type="NCBI Taxonomy" id="380704"/>
    <lineage>
        <taxon>Eukaryota</taxon>
        <taxon>Fungi</taxon>
        <taxon>Dikarya</taxon>
        <taxon>Ascomycota</taxon>
        <taxon>Pezizomycotina</taxon>
        <taxon>Eurotiomycetes</taxon>
        <taxon>Eurotiomycetidae</taxon>
        <taxon>Eurotiales</taxon>
        <taxon>Aspergillaceae</taxon>
        <taxon>Aspergillus</taxon>
        <taxon>Aspergillus subgen. Circumdati</taxon>
    </lineage>
</organism>
<dbReference type="PANTHER" id="PTHR34213">
    <property type="entry name" value="NUCLEAR TRANSPORT FACTOR 2 (NTF2) FAMILY PROTEIN"/>
    <property type="match status" value="1"/>
</dbReference>
<dbReference type="STRING" id="380704.G3XQ29"/>
<sequence>MPPTTSPHPNQRGIEPHPDLPHNAAHEVDYTPHPEDSLPLPPSRQSIQDHIIALYCGSASAEDMSVYAEQAVYDDPFSYCDTRYKIAGQWYGIPKLFSKSENLGTEVVSNTEDEMVWKQRQKYTFRGIGASRTEDSLVSLRLQGGGGGDGDEERVVYHKDMWSERDYDHQGFGALMKKVNGYVFFFLLSFCDLGAWGWANGLVWFRDKLTGITRPPEEL</sequence>
<gene>
    <name evidence="3" type="ORF">ASPNIDRAFT_44818</name>
</gene>
<proteinExistence type="predicted"/>
<keyword evidence="2" id="KW-1133">Transmembrane helix</keyword>
<keyword evidence="2" id="KW-0472">Membrane</keyword>
<feature type="region of interest" description="Disordered" evidence="1">
    <location>
        <begin position="1"/>
        <end position="43"/>
    </location>
</feature>
<dbReference type="HOGENOM" id="CLU_076956_1_0_1"/>
<protein>
    <submittedName>
        <fullName evidence="3">Uncharacterized protein</fullName>
    </submittedName>
</protein>
<dbReference type="VEuPathDB" id="FungiDB:ASPNIDRAFT2_44818"/>
<evidence type="ECO:0000256" key="2">
    <source>
        <dbReference type="SAM" id="Phobius"/>
    </source>
</evidence>
<name>G3XQ29_ASPNA</name>
<keyword evidence="2" id="KW-0812">Transmembrane</keyword>
<evidence type="ECO:0000313" key="3">
    <source>
        <dbReference type="EMBL" id="EHA27378.1"/>
    </source>
</evidence>
<reference evidence="3 4" key="1">
    <citation type="journal article" date="2011" name="Genome Res.">
        <title>Comparative genomics of citric-acid-producing Aspergillus niger ATCC 1015 versus enzyme-producing CBS 513.88.</title>
        <authorList>
            <person name="Andersen M.R."/>
            <person name="Salazar M.P."/>
            <person name="Schaap P.J."/>
            <person name="van de Vondervoort P.J."/>
            <person name="Culley D."/>
            <person name="Thykaer J."/>
            <person name="Frisvad J.C."/>
            <person name="Nielsen K.F."/>
            <person name="Albang R."/>
            <person name="Albermann K."/>
            <person name="Berka R.M."/>
            <person name="Braus G.H."/>
            <person name="Braus-Stromeyer S.A."/>
            <person name="Corrochano L.M."/>
            <person name="Dai Z."/>
            <person name="van Dijck P.W."/>
            <person name="Hofmann G."/>
            <person name="Lasure L.L."/>
            <person name="Magnuson J.K."/>
            <person name="Menke H."/>
            <person name="Meijer M."/>
            <person name="Meijer S.L."/>
            <person name="Nielsen J.B."/>
            <person name="Nielsen M.L."/>
            <person name="van Ooyen A.J."/>
            <person name="Pel H.J."/>
            <person name="Poulsen L."/>
            <person name="Samson R.A."/>
            <person name="Stam H."/>
            <person name="Tsang A."/>
            <person name="van den Brink J.M."/>
            <person name="Atkins A."/>
            <person name="Aerts A."/>
            <person name="Shapiro H."/>
            <person name="Pangilinan J."/>
            <person name="Salamov A."/>
            <person name="Lou Y."/>
            <person name="Lindquist E."/>
            <person name="Lucas S."/>
            <person name="Grimwood J."/>
            <person name="Grigoriev I.V."/>
            <person name="Kubicek C.P."/>
            <person name="Martinez D."/>
            <person name="van Peij N.N."/>
            <person name="Roubos J.A."/>
            <person name="Nielsen J."/>
            <person name="Baker S.E."/>
        </authorList>
    </citation>
    <scope>NUCLEOTIDE SEQUENCE [LARGE SCALE GENOMIC DNA]</scope>
    <source>
        <strain evidence="4">ATCC 1015 / CBS 113.46 / FGSC A1144 / LSHB Ac4 / NCTC 3858a / NRRL 328 / USDA 3528.7</strain>
    </source>
</reference>
<dbReference type="Proteomes" id="UP000009038">
    <property type="component" value="Unassembled WGS sequence"/>
</dbReference>
<dbReference type="EMBL" id="ACJE01000003">
    <property type="protein sequence ID" value="EHA27378.1"/>
    <property type="molecule type" value="Genomic_DNA"/>
</dbReference>
<feature type="transmembrane region" description="Helical" evidence="2">
    <location>
        <begin position="179"/>
        <end position="199"/>
    </location>
</feature>